<keyword evidence="8 13" id="KW-1208">Phospholipid metabolism</keyword>
<evidence type="ECO:0000256" key="9">
    <source>
        <dbReference type="ARBA" id="ARBA00052716"/>
    </source>
</evidence>
<dbReference type="eggNOG" id="COG0240">
    <property type="taxonomic scope" value="Bacteria"/>
</dbReference>
<feature type="active site" description="Proton acceptor" evidence="13 14">
    <location>
        <position position="201"/>
    </location>
</feature>
<proteinExistence type="inferred from homology"/>
<comment type="catalytic activity">
    <reaction evidence="9">
        <text>sn-glycerol 3-phosphate + NADP(+) = dihydroxyacetone phosphate + NADPH + H(+)</text>
        <dbReference type="Rhea" id="RHEA:11096"/>
        <dbReference type="ChEBI" id="CHEBI:15378"/>
        <dbReference type="ChEBI" id="CHEBI:57597"/>
        <dbReference type="ChEBI" id="CHEBI:57642"/>
        <dbReference type="ChEBI" id="CHEBI:57783"/>
        <dbReference type="ChEBI" id="CHEBI:58349"/>
        <dbReference type="EC" id="1.1.1.94"/>
    </reaction>
    <physiologicalReaction direction="right-to-left" evidence="9">
        <dbReference type="Rhea" id="RHEA:11098"/>
    </physiologicalReaction>
</comment>
<keyword evidence="13" id="KW-0963">Cytoplasm</keyword>
<dbReference type="GO" id="GO:0141153">
    <property type="term" value="F:glycerol-3-phosphate dehydrogenase (NADP+) activity"/>
    <property type="evidence" value="ECO:0007669"/>
    <property type="project" value="RHEA"/>
</dbReference>
<evidence type="ECO:0000256" key="14">
    <source>
        <dbReference type="PIRSR" id="PIRSR000114-1"/>
    </source>
</evidence>
<dbReference type="InterPro" id="IPR008927">
    <property type="entry name" value="6-PGluconate_DH-like_C_sf"/>
</dbReference>
<comment type="pathway">
    <text evidence="13">Membrane lipid metabolism; glycerophospholipid metabolism.</text>
</comment>
<evidence type="ECO:0000256" key="11">
    <source>
        <dbReference type="ARBA" id="ARBA00069372"/>
    </source>
</evidence>
<name>I0IQJ4_LEPFC</name>
<dbReference type="OrthoDB" id="9812273at2"/>
<dbReference type="PANTHER" id="PTHR11728">
    <property type="entry name" value="GLYCEROL-3-PHOSPHATE DEHYDROGENASE"/>
    <property type="match status" value="1"/>
</dbReference>
<feature type="binding site" evidence="13">
    <location>
        <position position="291"/>
    </location>
    <ligand>
        <name>NADPH</name>
        <dbReference type="ChEBI" id="CHEBI:57783"/>
    </ligand>
</feature>
<feature type="binding site" evidence="13">
    <location>
        <position position="266"/>
    </location>
    <ligand>
        <name>sn-glycerol 3-phosphate</name>
        <dbReference type="ChEBI" id="CHEBI:57597"/>
    </ligand>
</feature>
<dbReference type="PROSITE" id="PS00957">
    <property type="entry name" value="NAD_G3PDH"/>
    <property type="match status" value="1"/>
</dbReference>
<comment type="subcellular location">
    <subcellularLocation>
        <location evidence="13">Cytoplasm</location>
    </subcellularLocation>
</comment>
<dbReference type="InterPro" id="IPR013328">
    <property type="entry name" value="6PGD_dom2"/>
</dbReference>
<evidence type="ECO:0000256" key="3">
    <source>
        <dbReference type="ARBA" id="ARBA00022857"/>
    </source>
</evidence>
<keyword evidence="6 13" id="KW-0443">Lipid metabolism</keyword>
<dbReference type="SUPFAM" id="SSF48179">
    <property type="entry name" value="6-phosphogluconate dehydrogenase C-terminal domain-like"/>
    <property type="match status" value="1"/>
</dbReference>
<feature type="binding site" evidence="15">
    <location>
        <begin position="265"/>
        <end position="266"/>
    </location>
    <ligand>
        <name>substrate</name>
    </ligand>
</feature>
<keyword evidence="13" id="KW-0547">Nucleotide-binding</keyword>
<dbReference type="NCBIfam" id="NF000940">
    <property type="entry name" value="PRK00094.1-2"/>
    <property type="match status" value="1"/>
</dbReference>
<evidence type="ECO:0000259" key="19">
    <source>
        <dbReference type="Pfam" id="PF07479"/>
    </source>
</evidence>
<feature type="binding site" evidence="13">
    <location>
        <position position="201"/>
    </location>
    <ligand>
        <name>sn-glycerol 3-phosphate</name>
        <dbReference type="ChEBI" id="CHEBI:57597"/>
    </ligand>
</feature>
<reference evidence="20 21" key="1">
    <citation type="journal article" date="2012" name="J. Bacteriol.">
        <title>Complete Genome Sequence of Leptospirillum ferrooxidans Strain C2-3, Isolated from a Fresh Volcanic Ash Deposit on the Island of Miyake, Japan.</title>
        <authorList>
            <person name="Fujimura R."/>
            <person name="Sato Y."/>
            <person name="Nishizawa T."/>
            <person name="Oshima K."/>
            <person name="Kim S.-W."/>
            <person name="Hattori M."/>
            <person name="Kamijo T."/>
            <person name="Ohta H."/>
        </authorList>
    </citation>
    <scope>NUCLEOTIDE SEQUENCE [LARGE SCALE GENOMIC DNA]</scope>
    <source>
        <strain evidence="20 21">C2-3</strain>
    </source>
</reference>
<dbReference type="PRINTS" id="PR00077">
    <property type="entry name" value="GPDHDRGNASE"/>
</dbReference>
<comment type="catalytic activity">
    <reaction evidence="13">
        <text>sn-glycerol 3-phosphate + NAD(+) = dihydroxyacetone phosphate + NADH + H(+)</text>
        <dbReference type="Rhea" id="RHEA:11092"/>
        <dbReference type="ChEBI" id="CHEBI:15378"/>
        <dbReference type="ChEBI" id="CHEBI:57540"/>
        <dbReference type="ChEBI" id="CHEBI:57597"/>
        <dbReference type="ChEBI" id="CHEBI:57642"/>
        <dbReference type="ChEBI" id="CHEBI:57945"/>
        <dbReference type="EC" id="1.1.1.94"/>
    </reaction>
</comment>
<dbReference type="KEGG" id="lfc:LFE_1865"/>
<gene>
    <name evidence="13" type="primary">gpsA</name>
    <name evidence="20" type="ordered locus">LFE_1865</name>
</gene>
<dbReference type="GO" id="GO:0141152">
    <property type="term" value="F:glycerol-3-phosphate dehydrogenase (NAD+) activity"/>
    <property type="evidence" value="ECO:0007669"/>
    <property type="project" value="RHEA"/>
</dbReference>
<evidence type="ECO:0000256" key="5">
    <source>
        <dbReference type="ARBA" id="ARBA00023027"/>
    </source>
</evidence>
<keyword evidence="3 13" id="KW-0521">NADP</keyword>
<feature type="binding site" evidence="15">
    <location>
        <position position="116"/>
    </location>
    <ligand>
        <name>substrate</name>
    </ligand>
</feature>
<dbReference type="Pfam" id="PF01210">
    <property type="entry name" value="NAD_Gly3P_dh_N"/>
    <property type="match status" value="1"/>
</dbReference>
<dbReference type="GO" id="GO:0008654">
    <property type="term" value="P:phospholipid biosynthetic process"/>
    <property type="evidence" value="ECO:0007669"/>
    <property type="project" value="UniProtKB-KW"/>
</dbReference>
<feature type="binding site" evidence="13">
    <location>
        <position position="42"/>
    </location>
    <ligand>
        <name>NADPH</name>
        <dbReference type="ChEBI" id="CHEBI:57783"/>
    </ligand>
</feature>
<evidence type="ECO:0000313" key="21">
    <source>
        <dbReference type="Proteomes" id="UP000007382"/>
    </source>
</evidence>
<evidence type="ECO:0000256" key="10">
    <source>
        <dbReference type="ARBA" id="ARBA00066687"/>
    </source>
</evidence>
<evidence type="ECO:0000256" key="12">
    <source>
        <dbReference type="ARBA" id="ARBA00080511"/>
    </source>
</evidence>
<evidence type="ECO:0000256" key="7">
    <source>
        <dbReference type="ARBA" id="ARBA00023209"/>
    </source>
</evidence>
<dbReference type="EMBL" id="AP012342">
    <property type="protein sequence ID" value="BAM07543.1"/>
    <property type="molecule type" value="Genomic_DNA"/>
</dbReference>
<feature type="binding site" evidence="13">
    <location>
        <position position="116"/>
    </location>
    <ligand>
        <name>sn-glycerol 3-phosphate</name>
        <dbReference type="ChEBI" id="CHEBI:57597"/>
    </ligand>
</feature>
<dbReference type="NCBIfam" id="NF000942">
    <property type="entry name" value="PRK00094.1-4"/>
    <property type="match status" value="1"/>
</dbReference>
<dbReference type="PIRSF" id="PIRSF000114">
    <property type="entry name" value="Glycerol-3-P_dh"/>
    <property type="match status" value="1"/>
</dbReference>
<dbReference type="AlphaFoldDB" id="I0IQJ4"/>
<keyword evidence="21" id="KW-1185">Reference proteome</keyword>
<dbReference type="STRING" id="1162668.LFE_1865"/>
<keyword evidence="2 13" id="KW-0444">Lipid biosynthesis</keyword>
<dbReference type="InterPro" id="IPR006109">
    <property type="entry name" value="G3P_DH_NAD-dep_C"/>
</dbReference>
<dbReference type="UniPathway" id="UPA00940"/>
<dbReference type="PANTHER" id="PTHR11728:SF1">
    <property type="entry name" value="GLYCEROL-3-PHOSPHATE DEHYDROGENASE [NAD(+)] 2, CHLOROPLASTIC"/>
    <property type="match status" value="1"/>
</dbReference>
<feature type="binding site" evidence="13">
    <location>
        <position position="21"/>
    </location>
    <ligand>
        <name>NADPH</name>
        <dbReference type="ChEBI" id="CHEBI:57783"/>
    </ligand>
</feature>
<dbReference type="GO" id="GO:0005829">
    <property type="term" value="C:cytosol"/>
    <property type="evidence" value="ECO:0007669"/>
    <property type="project" value="TreeGrafter"/>
</dbReference>
<dbReference type="HOGENOM" id="CLU_033449_0_2_0"/>
<evidence type="ECO:0000256" key="16">
    <source>
        <dbReference type="PIRSR" id="PIRSR000114-3"/>
    </source>
</evidence>
<evidence type="ECO:0000256" key="2">
    <source>
        <dbReference type="ARBA" id="ARBA00022516"/>
    </source>
</evidence>
<evidence type="ECO:0000256" key="8">
    <source>
        <dbReference type="ARBA" id="ARBA00023264"/>
    </source>
</evidence>
<comment type="caution">
    <text evidence="13">Lacks conserved residue(s) required for the propagation of feature annotation.</text>
</comment>
<keyword evidence="4 13" id="KW-0560">Oxidoreductase</keyword>
<accession>I0IQJ4</accession>
<dbReference type="SUPFAM" id="SSF51735">
    <property type="entry name" value="NAD(P)-binding Rossmann-fold domains"/>
    <property type="match status" value="1"/>
</dbReference>
<feature type="binding site" evidence="16">
    <location>
        <begin position="18"/>
        <end position="23"/>
    </location>
    <ligand>
        <name>NAD(+)</name>
        <dbReference type="ChEBI" id="CHEBI:57540"/>
    </ligand>
</feature>
<evidence type="ECO:0000256" key="15">
    <source>
        <dbReference type="PIRSR" id="PIRSR000114-2"/>
    </source>
</evidence>
<dbReference type="Gene3D" id="1.10.1040.10">
    <property type="entry name" value="N-(1-d-carboxylethyl)-l-norvaline Dehydrogenase, domain 2"/>
    <property type="match status" value="1"/>
</dbReference>
<feature type="binding site" evidence="13">
    <location>
        <position position="116"/>
    </location>
    <ligand>
        <name>NADPH</name>
        <dbReference type="ChEBI" id="CHEBI:57783"/>
    </ligand>
</feature>
<dbReference type="HAMAP" id="MF_00394">
    <property type="entry name" value="NAD_Glyc3P_dehydrog"/>
    <property type="match status" value="1"/>
</dbReference>
<evidence type="ECO:0000259" key="18">
    <source>
        <dbReference type="Pfam" id="PF01210"/>
    </source>
</evidence>
<evidence type="ECO:0000256" key="13">
    <source>
        <dbReference type="HAMAP-Rule" id="MF_00394"/>
    </source>
</evidence>
<feature type="binding site" evidence="13">
    <location>
        <position position="264"/>
    </location>
    <ligand>
        <name>sn-glycerol 3-phosphate</name>
        <dbReference type="ChEBI" id="CHEBI:57597"/>
    </ligand>
</feature>
<dbReference type="EC" id="1.1.1.94" evidence="10 13"/>
<organism evidence="20 21">
    <name type="scientific">Leptospirillum ferrooxidans (strain C2-3)</name>
    <dbReference type="NCBI Taxonomy" id="1162668"/>
    <lineage>
        <taxon>Bacteria</taxon>
        <taxon>Pseudomonadati</taxon>
        <taxon>Nitrospirota</taxon>
        <taxon>Nitrospiria</taxon>
        <taxon>Nitrospirales</taxon>
        <taxon>Nitrospiraceae</taxon>
        <taxon>Leptospirillum</taxon>
    </lineage>
</organism>
<feature type="domain" description="Glycerol-3-phosphate dehydrogenase NAD-dependent C-terminal" evidence="19">
    <location>
        <begin position="190"/>
        <end position="330"/>
    </location>
</feature>
<feature type="binding site" evidence="13">
    <location>
        <position position="59"/>
    </location>
    <ligand>
        <name>NADPH</name>
        <dbReference type="ChEBI" id="CHEBI:57783"/>
    </ligand>
</feature>
<evidence type="ECO:0000256" key="1">
    <source>
        <dbReference type="ARBA" id="ARBA00011009"/>
    </source>
</evidence>
<feature type="binding site" evidence="13">
    <location>
        <position position="150"/>
    </location>
    <ligand>
        <name>NADPH</name>
        <dbReference type="ChEBI" id="CHEBI:57783"/>
    </ligand>
</feature>
<evidence type="ECO:0000256" key="17">
    <source>
        <dbReference type="RuleBase" id="RU000437"/>
    </source>
</evidence>
<dbReference type="GO" id="GO:0006650">
    <property type="term" value="P:glycerophospholipid metabolic process"/>
    <property type="evidence" value="ECO:0007669"/>
    <property type="project" value="UniProtKB-UniRule"/>
</dbReference>
<comment type="function">
    <text evidence="13">Catalyzes the reduction of the glycolytic intermediate dihydroxyacetone phosphate (DHAP) to sn-glycerol 3-phosphate (G3P), the key precursor for phospholipid synthesis.</text>
</comment>
<evidence type="ECO:0000256" key="6">
    <source>
        <dbReference type="ARBA" id="ARBA00023098"/>
    </source>
</evidence>
<dbReference type="InterPro" id="IPR006168">
    <property type="entry name" value="G3P_DH_NAD-dep"/>
</dbReference>
<dbReference type="GO" id="GO:0005975">
    <property type="term" value="P:carbohydrate metabolic process"/>
    <property type="evidence" value="ECO:0007669"/>
    <property type="project" value="InterPro"/>
</dbReference>
<feature type="binding site" evidence="13">
    <location>
        <position position="289"/>
    </location>
    <ligand>
        <name>NADPH</name>
        <dbReference type="ChEBI" id="CHEBI:57783"/>
    </ligand>
</feature>
<dbReference type="InterPro" id="IPR011128">
    <property type="entry name" value="G3P_DH_NAD-dep_N"/>
</dbReference>
<dbReference type="Proteomes" id="UP000007382">
    <property type="component" value="Chromosome"/>
</dbReference>
<evidence type="ECO:0000313" key="20">
    <source>
        <dbReference type="EMBL" id="BAM07543.1"/>
    </source>
</evidence>
<dbReference type="GO" id="GO:0051287">
    <property type="term" value="F:NAD binding"/>
    <property type="evidence" value="ECO:0007669"/>
    <property type="project" value="InterPro"/>
</dbReference>
<keyword evidence="5 13" id="KW-0520">NAD</keyword>
<keyword evidence="7 13" id="KW-0594">Phospholipid biosynthesis</keyword>
<feature type="binding site" evidence="13">
    <location>
        <position position="265"/>
    </location>
    <ligand>
        <name>sn-glycerol 3-phosphate</name>
        <dbReference type="ChEBI" id="CHEBI:57597"/>
    </ligand>
</feature>
<protein>
    <recommendedName>
        <fullName evidence="11 13">Glycerol-3-phosphate dehydrogenase [NAD(P)+]</fullName>
        <ecNumber evidence="10 13">1.1.1.94</ecNumber>
    </recommendedName>
    <alternativeName>
        <fullName evidence="13">NAD(P)(+)-dependent glycerol-3-phosphate dehydrogenase</fullName>
    </alternativeName>
    <alternativeName>
        <fullName evidence="12 13">NAD(P)H-dependent dihydroxyacetone-phosphate reductase</fullName>
    </alternativeName>
</protein>
<feature type="binding site" evidence="13">
    <location>
        <position position="254"/>
    </location>
    <ligand>
        <name>sn-glycerol 3-phosphate</name>
        <dbReference type="ChEBI" id="CHEBI:57597"/>
    </ligand>
</feature>
<sequence>MGNEPLFLGKPVRPLVLGGGSWGTALAFHLASKGLPVTLWVRDETLCAMISSDRENRVYLPGAIFPKSLDVTSNIEKSLSEASFIVLAIPCQGVRETMKTLSSLGAPRLPIVSGTKGIEQKSLRMVSEIVSECYLSDPDQYAVLSGPSFAKEVVRNSPTAVVVASRSQVMAKETQSLFNTNYFKVYTRADVKGLEICGALKNVIALAAGISDGMGLGANSRAALLTRGLAEMTRLGVALGANATTFSGLGGVGDLYLTATGEQSRNRTVGVRLGRGEKLEDILRDLGQVAEGVTTAQSAHMLALGHGVDLPVTRAVYRLLYEEASLVEVLRDVMDRPMKDEEEF</sequence>
<feature type="binding site" evidence="13">
    <location>
        <position position="148"/>
    </location>
    <ligand>
        <name>sn-glycerol 3-phosphate</name>
        <dbReference type="ChEBI" id="CHEBI:57597"/>
    </ligand>
</feature>
<dbReference type="Gene3D" id="3.40.50.720">
    <property type="entry name" value="NAD(P)-binding Rossmann-like Domain"/>
    <property type="match status" value="1"/>
</dbReference>
<feature type="binding site" evidence="13">
    <location>
        <position position="146"/>
    </location>
    <ligand>
        <name>sn-glycerol 3-phosphate</name>
        <dbReference type="ChEBI" id="CHEBI:57597"/>
    </ligand>
</feature>
<dbReference type="FunFam" id="3.40.50.720:FF:000019">
    <property type="entry name" value="Glycerol-3-phosphate dehydrogenase [NAD(P)+]"/>
    <property type="match status" value="1"/>
</dbReference>
<dbReference type="Pfam" id="PF07479">
    <property type="entry name" value="NAD_Gly3P_dh_C"/>
    <property type="match status" value="1"/>
</dbReference>
<dbReference type="RefSeq" id="WP_014450027.1">
    <property type="nucleotide sequence ID" value="NC_017094.1"/>
</dbReference>
<feature type="binding site" evidence="16">
    <location>
        <position position="265"/>
    </location>
    <ligand>
        <name>NAD(+)</name>
        <dbReference type="ChEBI" id="CHEBI:57540"/>
    </ligand>
</feature>
<dbReference type="FunFam" id="1.10.1040.10:FF:000001">
    <property type="entry name" value="Glycerol-3-phosphate dehydrogenase [NAD(P)+]"/>
    <property type="match status" value="1"/>
</dbReference>
<reference evidence="21" key="2">
    <citation type="submission" date="2012-03" db="EMBL/GenBank/DDBJ databases">
        <title>The complete genome sequence of the pioneer microbe on fresh volcanic deposit, Leptospirillum ferrooxidans strain C2-3.</title>
        <authorList>
            <person name="Fujimura R."/>
            <person name="Sato Y."/>
            <person name="Nishizawa T."/>
            <person name="Nanba K."/>
            <person name="Oshima K."/>
            <person name="Hattori M."/>
            <person name="Kamijo T."/>
            <person name="Ohta H."/>
        </authorList>
    </citation>
    <scope>NUCLEOTIDE SEQUENCE [LARGE SCALE GENOMIC DNA]</scope>
    <source>
        <strain evidence="21">C2-3</strain>
    </source>
</reference>
<dbReference type="GO" id="GO:0046168">
    <property type="term" value="P:glycerol-3-phosphate catabolic process"/>
    <property type="evidence" value="ECO:0007669"/>
    <property type="project" value="InterPro"/>
</dbReference>
<comment type="similarity">
    <text evidence="1 13 17">Belongs to the NAD-dependent glycerol-3-phosphate dehydrogenase family.</text>
</comment>
<feature type="binding site" evidence="13">
    <location>
        <position position="265"/>
    </location>
    <ligand>
        <name>NADPH</name>
        <dbReference type="ChEBI" id="CHEBI:57783"/>
    </ligand>
</feature>
<dbReference type="PATRIC" id="fig|1162668.3.peg.2219"/>
<feature type="binding site" evidence="13">
    <location>
        <position position="22"/>
    </location>
    <ligand>
        <name>NADPH</name>
        <dbReference type="ChEBI" id="CHEBI:57783"/>
    </ligand>
</feature>
<evidence type="ECO:0000256" key="4">
    <source>
        <dbReference type="ARBA" id="ARBA00023002"/>
    </source>
</evidence>
<dbReference type="GO" id="GO:0046167">
    <property type="term" value="P:glycerol-3-phosphate biosynthetic process"/>
    <property type="evidence" value="ECO:0007669"/>
    <property type="project" value="UniProtKB-UniRule"/>
</dbReference>
<dbReference type="InterPro" id="IPR036291">
    <property type="entry name" value="NAD(P)-bd_dom_sf"/>
</dbReference>
<feature type="binding site" evidence="16">
    <location>
        <position position="150"/>
    </location>
    <ligand>
        <name>NAD(+)</name>
        <dbReference type="ChEBI" id="CHEBI:57540"/>
    </ligand>
</feature>
<feature type="domain" description="Glycerol-3-phosphate dehydrogenase NAD-dependent N-terminal" evidence="18">
    <location>
        <begin position="16"/>
        <end position="169"/>
    </location>
</feature>